<feature type="domain" description="SH3" evidence="4">
    <location>
        <begin position="766"/>
        <end position="824"/>
    </location>
</feature>
<keyword evidence="1 2" id="KW-0728">SH3 domain</keyword>
<feature type="compositionally biased region" description="Low complexity" evidence="3">
    <location>
        <begin position="319"/>
        <end position="331"/>
    </location>
</feature>
<proteinExistence type="predicted"/>
<dbReference type="PANTHER" id="PTHR10829">
    <property type="entry name" value="CORTACTIN AND DREBRIN"/>
    <property type="match status" value="1"/>
</dbReference>
<feature type="compositionally biased region" description="Polar residues" evidence="3">
    <location>
        <begin position="454"/>
        <end position="467"/>
    </location>
</feature>
<dbReference type="GO" id="GO:0051015">
    <property type="term" value="F:actin filament binding"/>
    <property type="evidence" value="ECO:0007669"/>
    <property type="project" value="TreeGrafter"/>
</dbReference>
<dbReference type="InterPro" id="IPR002108">
    <property type="entry name" value="ADF-H"/>
</dbReference>
<feature type="compositionally biased region" description="Low complexity" evidence="3">
    <location>
        <begin position="170"/>
        <end position="179"/>
    </location>
</feature>
<evidence type="ECO:0000256" key="2">
    <source>
        <dbReference type="PROSITE-ProRule" id="PRU00192"/>
    </source>
</evidence>
<dbReference type="InterPro" id="IPR036028">
    <property type="entry name" value="SH3-like_dom_sf"/>
</dbReference>
<keyword evidence="7" id="KW-1185">Reference proteome</keyword>
<dbReference type="SUPFAM" id="SSF55753">
    <property type="entry name" value="Actin depolymerizing proteins"/>
    <property type="match status" value="1"/>
</dbReference>
<evidence type="ECO:0000313" key="7">
    <source>
        <dbReference type="Proteomes" id="UP000027730"/>
    </source>
</evidence>
<dbReference type="PRINTS" id="PR00452">
    <property type="entry name" value="SH3DOMAIN"/>
</dbReference>
<dbReference type="HOGENOM" id="CLU_013085_2_0_1"/>
<dbReference type="InterPro" id="IPR001452">
    <property type="entry name" value="SH3_domain"/>
</dbReference>
<dbReference type="RefSeq" id="XP_013422750.1">
    <property type="nucleotide sequence ID" value="XM_013567296.1"/>
</dbReference>
<feature type="compositionally biased region" description="Basic and acidic residues" evidence="3">
    <location>
        <begin position="290"/>
        <end position="300"/>
    </location>
</feature>
<dbReference type="SMART" id="SM00326">
    <property type="entry name" value="SH3"/>
    <property type="match status" value="2"/>
</dbReference>
<dbReference type="PROSITE" id="PS51263">
    <property type="entry name" value="ADF_H"/>
    <property type="match status" value="1"/>
</dbReference>
<dbReference type="PANTHER" id="PTHR10829:SF25">
    <property type="entry name" value="DREBRIN-LIKE PROTEIN"/>
    <property type="match status" value="1"/>
</dbReference>
<dbReference type="Pfam" id="PF00018">
    <property type="entry name" value="SH3_1"/>
    <property type="match status" value="2"/>
</dbReference>
<feature type="region of interest" description="Disordered" evidence="3">
    <location>
        <begin position="240"/>
        <end position="674"/>
    </location>
</feature>
<feature type="compositionally biased region" description="Basic and acidic residues" evidence="3">
    <location>
        <begin position="490"/>
        <end position="502"/>
    </location>
</feature>
<feature type="region of interest" description="Disordered" evidence="3">
    <location>
        <begin position="734"/>
        <end position="792"/>
    </location>
</feature>
<feature type="domain" description="ADF-H" evidence="5">
    <location>
        <begin position="5"/>
        <end position="158"/>
    </location>
</feature>
<dbReference type="Proteomes" id="UP000027730">
    <property type="component" value="Unassembled WGS sequence"/>
</dbReference>
<dbReference type="GeneID" id="25414333"/>
<feature type="compositionally biased region" description="Low complexity" evidence="3">
    <location>
        <begin position="626"/>
        <end position="636"/>
    </location>
</feature>
<feature type="compositionally biased region" description="Polar residues" evidence="3">
    <location>
        <begin position="355"/>
        <end position="364"/>
    </location>
</feature>
<dbReference type="Gene3D" id="2.30.30.40">
    <property type="entry name" value="SH3 Domains"/>
    <property type="match status" value="2"/>
</dbReference>
<feature type="compositionally biased region" description="Polar residues" evidence="3">
    <location>
        <begin position="476"/>
        <end position="489"/>
    </location>
</feature>
<dbReference type="CDD" id="cd11962">
    <property type="entry name" value="SH3_Abp1_fungi_C1"/>
    <property type="match status" value="1"/>
</dbReference>
<evidence type="ECO:0000259" key="4">
    <source>
        <dbReference type="PROSITE" id="PS50002"/>
    </source>
</evidence>
<feature type="compositionally biased region" description="Pro residues" evidence="3">
    <location>
        <begin position="576"/>
        <end position="593"/>
    </location>
</feature>
<dbReference type="OrthoDB" id="5971719at2759"/>
<dbReference type="PROSITE" id="PS50002">
    <property type="entry name" value="SH3"/>
    <property type="match status" value="2"/>
</dbReference>
<feature type="compositionally biased region" description="Low complexity" evidence="3">
    <location>
        <begin position="756"/>
        <end position="766"/>
    </location>
</feature>
<dbReference type="STRING" id="1043004.A0A074W6J2"/>
<dbReference type="AlphaFoldDB" id="A0A074W6J2"/>
<dbReference type="SMART" id="SM00102">
    <property type="entry name" value="ADF"/>
    <property type="match status" value="1"/>
</dbReference>
<dbReference type="Gene3D" id="3.40.20.10">
    <property type="entry name" value="Severin"/>
    <property type="match status" value="1"/>
</dbReference>
<feature type="compositionally biased region" description="Polar residues" evidence="3">
    <location>
        <begin position="246"/>
        <end position="262"/>
    </location>
</feature>
<protein>
    <recommendedName>
        <fullName evidence="8">Actin binding protein</fullName>
    </recommendedName>
</protein>
<gene>
    <name evidence="6" type="ORF">M436DRAFT_68002</name>
</gene>
<dbReference type="CDD" id="cd11281">
    <property type="entry name" value="ADF_drebrin_like"/>
    <property type="match status" value="1"/>
</dbReference>
<evidence type="ECO:0000313" key="6">
    <source>
        <dbReference type="EMBL" id="KEQ68518.1"/>
    </source>
</evidence>
<dbReference type="CDD" id="cd11961">
    <property type="entry name" value="SH3_Abp1_fungi_C2"/>
    <property type="match status" value="1"/>
</dbReference>
<dbReference type="GO" id="GO:0030864">
    <property type="term" value="C:cortical actin cytoskeleton"/>
    <property type="evidence" value="ECO:0007669"/>
    <property type="project" value="TreeGrafter"/>
</dbReference>
<feature type="region of interest" description="Disordered" evidence="3">
    <location>
        <begin position="160"/>
        <end position="224"/>
    </location>
</feature>
<reference evidence="6 7" key="1">
    <citation type="journal article" date="2014" name="BMC Genomics">
        <title>Genome sequencing of four Aureobasidium pullulans varieties: biotechnological potential, stress tolerance, and description of new species.</title>
        <authorList>
            <person name="Gostin Ar C."/>
            <person name="Ohm R.A."/>
            <person name="Kogej T."/>
            <person name="Sonjak S."/>
            <person name="Turk M."/>
            <person name="Zajc J."/>
            <person name="Zalar P."/>
            <person name="Grube M."/>
            <person name="Sun H."/>
            <person name="Han J."/>
            <person name="Sharma A."/>
            <person name="Chiniquy J."/>
            <person name="Ngan C.Y."/>
            <person name="Lipzen A."/>
            <person name="Barry K."/>
            <person name="Grigoriev I.V."/>
            <person name="Gunde-Cimerman N."/>
        </authorList>
    </citation>
    <scope>NUCLEOTIDE SEQUENCE [LARGE SCALE GENOMIC DNA]</scope>
    <source>
        <strain evidence="6 7">CBS 147.97</strain>
    </source>
</reference>
<accession>A0A074W6J2</accession>
<dbReference type="FunFam" id="2.30.30.40:FF:000273">
    <property type="entry name" value="Actin binding protein"/>
    <property type="match status" value="1"/>
</dbReference>
<dbReference type="GO" id="GO:0005884">
    <property type="term" value="C:actin filament"/>
    <property type="evidence" value="ECO:0007669"/>
    <property type="project" value="TreeGrafter"/>
</dbReference>
<evidence type="ECO:0008006" key="8">
    <source>
        <dbReference type="Google" id="ProtNLM"/>
    </source>
</evidence>
<dbReference type="SUPFAM" id="SSF50044">
    <property type="entry name" value="SH3-domain"/>
    <property type="match status" value="2"/>
</dbReference>
<dbReference type="FunFam" id="2.30.30.40:FF:000242">
    <property type="entry name" value="Actin binding protein"/>
    <property type="match status" value="1"/>
</dbReference>
<feature type="compositionally biased region" description="Low complexity" evidence="3">
    <location>
        <begin position="654"/>
        <end position="672"/>
    </location>
</feature>
<feature type="domain" description="SH3" evidence="4">
    <location>
        <begin position="674"/>
        <end position="734"/>
    </location>
</feature>
<dbReference type="InterPro" id="IPR035718">
    <property type="entry name" value="Abp1_fungi_SH3_C2"/>
</dbReference>
<dbReference type="FunFam" id="3.40.20.10:FF:000045">
    <property type="entry name" value="Actin binding protein, putative"/>
    <property type="match status" value="1"/>
</dbReference>
<dbReference type="GO" id="GO:0030833">
    <property type="term" value="P:regulation of actin filament polymerization"/>
    <property type="evidence" value="ECO:0007669"/>
    <property type="project" value="TreeGrafter"/>
</dbReference>
<evidence type="ECO:0000259" key="5">
    <source>
        <dbReference type="PROSITE" id="PS51263"/>
    </source>
</evidence>
<organism evidence="6 7">
    <name type="scientific">Aureobasidium namibiae CBS 147.97</name>
    <dbReference type="NCBI Taxonomy" id="1043004"/>
    <lineage>
        <taxon>Eukaryota</taxon>
        <taxon>Fungi</taxon>
        <taxon>Dikarya</taxon>
        <taxon>Ascomycota</taxon>
        <taxon>Pezizomycotina</taxon>
        <taxon>Dothideomycetes</taxon>
        <taxon>Dothideomycetidae</taxon>
        <taxon>Dothideales</taxon>
        <taxon>Saccotheciaceae</taxon>
        <taxon>Aureobasidium</taxon>
    </lineage>
</organism>
<dbReference type="GO" id="GO:0030427">
    <property type="term" value="C:site of polarized growth"/>
    <property type="evidence" value="ECO:0007669"/>
    <property type="project" value="TreeGrafter"/>
</dbReference>
<dbReference type="InterPro" id="IPR029006">
    <property type="entry name" value="ADF-H/Gelsolin-like_dom_sf"/>
</dbReference>
<name>A0A074W6J2_9PEZI</name>
<sequence length="824" mass="86938">MASLNLSTNGPSIKRSYQSIVDGPAPSANSPTFAQWALYSVQAPLTSAFQQDSSKESVLKVQTTGADTKTTEGELHELLEDFSDGRIQFAFAKLKDPNSGLPKCVLISWCGEGVPERTKGYFNTHRGAVSKLLHGYHVEITARSESHLSPESIIEKVSNASGAKYGGGPSTSDSSASSRVPPPPAATKPVFMPTRTGGSLLASRPKPAAPTSTDNDGWGEDAPQLSRNTLQKVESAYKPTKVNMAELTSQKQQPSRFQPPTRQENDGPSDIVRGGYQPIGKVDINAIRSQAREQKDDRPTIVKGAYEPVGKVDIAAIRAKAQASPSPAAAPVNQSRNGDDDEEQAPRSLADRSAAFNQSSQSGRLSEMPKPKVANRFGSSTSSFAGTKAPTPVGFGVPPPAASAPIGAASKNFGSTDGKSPAQLWAEKKARERGLSGAADTAPPPPAAAAASPMQSQPSGGWQSGYSGKSWAPVSTDRTGTSNISAQKTGQDDVRSPERETEPELPSGGVSALKDRFKNAAPMGASHTDDESPARSMPPPMDFSSKPNAGLGSRSVPPPPQDEEDDDRPEEEHVSLPPPPAQPRSPTPSPPSSPIRVAMPVARGAPVEPMEAPEERFDPPPMPTQSLSNAASAAASHMRDEPEDEEDHARAAAEEASTTTFGAAAANANPGAGVAGKRALVQYDYEKAEDNEIELHEGEYVENIEMVDEDWWMGQNSQGETGLFPSNYVELVEDDDAAAGSAAPPPPAPARDEPAAAHAAPAPAAAGGQTATAQYDYEAAEDNELSFPDGAKITNVEFPDEDWWFGHYNGQEGLFPANYVELDQ</sequence>
<dbReference type="Pfam" id="PF00241">
    <property type="entry name" value="Cofilin_ADF"/>
    <property type="match status" value="1"/>
</dbReference>
<evidence type="ECO:0000256" key="3">
    <source>
        <dbReference type="SAM" id="MobiDB-lite"/>
    </source>
</evidence>
<dbReference type="InterPro" id="IPR035719">
    <property type="entry name" value="Abp1_fungi_SH3_C1"/>
</dbReference>
<evidence type="ECO:0000256" key="1">
    <source>
        <dbReference type="ARBA" id="ARBA00022443"/>
    </source>
</evidence>
<dbReference type="EMBL" id="KL584728">
    <property type="protein sequence ID" value="KEQ68518.1"/>
    <property type="molecule type" value="Genomic_DNA"/>
</dbReference>